<dbReference type="InterPro" id="IPR050228">
    <property type="entry name" value="Carboxylesterase_BioH"/>
</dbReference>
<dbReference type="NCBIfam" id="NF033672">
    <property type="entry name" value="mbn_chaper_assoc"/>
    <property type="match status" value="1"/>
</dbReference>
<keyword evidence="1" id="KW-0732">Signal</keyword>
<dbReference type="Pfam" id="PF12697">
    <property type="entry name" value="Abhydrolase_6"/>
    <property type="match status" value="1"/>
</dbReference>
<keyword evidence="4" id="KW-1185">Reference proteome</keyword>
<dbReference type="Gene3D" id="3.40.50.1820">
    <property type="entry name" value="alpha/beta hydrolase"/>
    <property type="match status" value="1"/>
</dbReference>
<dbReference type="EMBL" id="CABVQD010000059">
    <property type="protein sequence ID" value="VWC47778.1"/>
    <property type="molecule type" value="Genomic_DNA"/>
</dbReference>
<dbReference type="EC" id="3.8.1.3" evidence="3"/>
<dbReference type="SUPFAM" id="SSF53474">
    <property type="entry name" value="alpha/beta-Hydrolases"/>
    <property type="match status" value="1"/>
</dbReference>
<dbReference type="PANTHER" id="PTHR43194">
    <property type="entry name" value="HYDROLASE ALPHA/BETA FOLD FAMILY"/>
    <property type="match status" value="1"/>
</dbReference>
<sequence>MKRSCTESRRSTAARRVPKAVLAIWMLFALLFGHPSTSLAAADGPATTLVVGTIKADKYDRAGGRSGTPVIFIPSLGAGPWIWGGLDRRFASSHPVYTLTLAGLDGRPAASAPVIEKVVADLARLIVQQHLDRPVLIGHSLGGYIGYRFATEHPDLVGRLVAMEGFPVFPPLANADAATRRAAAQKLAGTFTEGGTPQAFLASMQGFLEARMNDSKEADRLATLASRSDPKAVAEYVLEMLPADLRPDLVKLKAPVLAIVAANSYRKGASESDIRAFYTGMLANAPQASVVIVPNARHFVMLDQPDAVYRSIRQFLQDTRTADAPHAPASDVSLIRQMLHDRFDKPDAPLTVGPIAVSGDAAIADWAQGATGGRALLRRRQGQWSIMLCGGEALKETATLVQAGLAMPQATVLANDLAAMERTLSPAVLARFGHFAGLVHMDAKQ</sequence>
<feature type="signal peptide" evidence="1">
    <location>
        <begin position="1"/>
        <end position="40"/>
    </location>
</feature>
<dbReference type="GO" id="GO:0018785">
    <property type="term" value="F:haloacetate dehalogenase activity"/>
    <property type="evidence" value="ECO:0007669"/>
    <property type="project" value="UniProtKB-EC"/>
</dbReference>
<dbReference type="InterPro" id="IPR029058">
    <property type="entry name" value="AB_hydrolase_fold"/>
</dbReference>
<feature type="chain" id="PRO_5044425799" evidence="1">
    <location>
        <begin position="41"/>
        <end position="445"/>
    </location>
</feature>
<organism evidence="3 4">
    <name type="scientific">Burkholderia paludis</name>
    <dbReference type="NCBI Taxonomy" id="1506587"/>
    <lineage>
        <taxon>Bacteria</taxon>
        <taxon>Pseudomonadati</taxon>
        <taxon>Pseudomonadota</taxon>
        <taxon>Betaproteobacteria</taxon>
        <taxon>Burkholderiales</taxon>
        <taxon>Burkholderiaceae</taxon>
        <taxon>Burkholderia</taxon>
        <taxon>Burkholderia cepacia complex</taxon>
    </lineage>
</organism>
<dbReference type="Proteomes" id="UP000494330">
    <property type="component" value="Unassembled WGS sequence"/>
</dbReference>
<name>A0A6J5F530_9BURK</name>
<dbReference type="InterPro" id="IPR000073">
    <property type="entry name" value="AB_hydrolase_1"/>
</dbReference>
<accession>A0A6J5F530</accession>
<protein>
    <submittedName>
        <fullName evidence="3">Fluoroacetate dehalogenase</fullName>
        <ecNumber evidence="3">3.8.1.3</ecNumber>
    </submittedName>
</protein>
<dbReference type="AlphaFoldDB" id="A0A6J5F530"/>
<evidence type="ECO:0000313" key="4">
    <source>
        <dbReference type="Proteomes" id="UP000494330"/>
    </source>
</evidence>
<keyword evidence="3" id="KW-0378">Hydrolase</keyword>
<dbReference type="PANTHER" id="PTHR43194:SF2">
    <property type="entry name" value="PEROXISOMAL MEMBRANE PROTEIN LPX1"/>
    <property type="match status" value="1"/>
</dbReference>
<gene>
    <name evidence="3" type="primary">fac-dex</name>
    <name evidence="3" type="ORF">BPA30113_07461</name>
</gene>
<proteinExistence type="predicted"/>
<evidence type="ECO:0000259" key="2">
    <source>
        <dbReference type="Pfam" id="PF12697"/>
    </source>
</evidence>
<feature type="domain" description="AB hydrolase-1" evidence="2">
    <location>
        <begin position="70"/>
        <end position="309"/>
    </location>
</feature>
<evidence type="ECO:0000256" key="1">
    <source>
        <dbReference type="SAM" id="SignalP"/>
    </source>
</evidence>
<reference evidence="3 4" key="1">
    <citation type="submission" date="2019-09" db="EMBL/GenBank/DDBJ databases">
        <authorList>
            <person name="Depoorter E."/>
        </authorList>
    </citation>
    <scope>NUCLEOTIDE SEQUENCE [LARGE SCALE GENOMIC DNA]</scope>
    <source>
        <strain evidence="3">LMG 30113</strain>
    </source>
</reference>
<evidence type="ECO:0000313" key="3">
    <source>
        <dbReference type="EMBL" id="VWC47778.1"/>
    </source>
</evidence>